<dbReference type="SUPFAM" id="SSF75712">
    <property type="entry name" value="Rad50 coiled-coil Zn hook"/>
    <property type="match status" value="1"/>
</dbReference>
<proteinExistence type="predicted"/>
<evidence type="ECO:0000256" key="1">
    <source>
        <dbReference type="SAM" id="Coils"/>
    </source>
</evidence>
<dbReference type="Gene3D" id="1.10.287.510">
    <property type="entry name" value="Helix hairpin bin"/>
    <property type="match status" value="1"/>
</dbReference>
<keyword evidence="1" id="KW-0175">Coiled coil</keyword>
<name>X1MHG5_9ZZZZ</name>
<feature type="non-terminal residue" evidence="2">
    <location>
        <position position="1"/>
    </location>
</feature>
<protein>
    <recommendedName>
        <fullName evidence="3">Zinc-hook domain-containing protein</fullName>
    </recommendedName>
</protein>
<dbReference type="AlphaFoldDB" id="X1MHG5"/>
<reference evidence="2" key="1">
    <citation type="journal article" date="2014" name="Front. Microbiol.">
        <title>High frequency of phylogenetically diverse reductive dehalogenase-homologous genes in deep subseafloor sedimentary metagenomes.</title>
        <authorList>
            <person name="Kawai M."/>
            <person name="Futagami T."/>
            <person name="Toyoda A."/>
            <person name="Takaki Y."/>
            <person name="Nishi S."/>
            <person name="Hori S."/>
            <person name="Arai W."/>
            <person name="Tsubouchi T."/>
            <person name="Morono Y."/>
            <person name="Uchiyama I."/>
            <person name="Ito T."/>
            <person name="Fujiyama A."/>
            <person name="Inagaki F."/>
            <person name="Takami H."/>
        </authorList>
    </citation>
    <scope>NUCLEOTIDE SEQUENCE</scope>
    <source>
        <strain evidence="2">Expedition CK06-06</strain>
    </source>
</reference>
<evidence type="ECO:0008006" key="3">
    <source>
        <dbReference type="Google" id="ProtNLM"/>
    </source>
</evidence>
<gene>
    <name evidence="2" type="ORF">S06H3_09738</name>
</gene>
<sequence length="160" mass="19278">VDFKNYQKFNTENNEFSRKLQKIRKIEEEKVLIERKIENERADLEVKVRNKQDRYKDLKMKAEQGAKNRVRLLELEKKMKEIKLLEEQSEEIRKEGSELNVKINSIKGQIERLEKDNKDNQEKLHLLRENPEGECPLCEAKLNAERKRKIEVNLNEEINF</sequence>
<dbReference type="EMBL" id="BARV01004357">
    <property type="protein sequence ID" value="GAI17491.1"/>
    <property type="molecule type" value="Genomic_DNA"/>
</dbReference>
<organism evidence="2">
    <name type="scientific">marine sediment metagenome</name>
    <dbReference type="NCBI Taxonomy" id="412755"/>
    <lineage>
        <taxon>unclassified sequences</taxon>
        <taxon>metagenomes</taxon>
        <taxon>ecological metagenomes</taxon>
    </lineage>
</organism>
<evidence type="ECO:0000313" key="2">
    <source>
        <dbReference type="EMBL" id="GAI17491.1"/>
    </source>
</evidence>
<accession>X1MHG5</accession>
<comment type="caution">
    <text evidence="2">The sequence shown here is derived from an EMBL/GenBank/DDBJ whole genome shotgun (WGS) entry which is preliminary data.</text>
</comment>
<feature type="coiled-coil region" evidence="1">
    <location>
        <begin position="23"/>
        <end position="130"/>
    </location>
</feature>